<gene>
    <name evidence="2" type="ORF">BDK61_2862</name>
</gene>
<keyword evidence="1" id="KW-0472">Membrane</keyword>
<evidence type="ECO:0000256" key="1">
    <source>
        <dbReference type="SAM" id="Phobius"/>
    </source>
</evidence>
<organism evidence="2 3">
    <name type="scientific">Haloarcula quadrata</name>
    <dbReference type="NCBI Taxonomy" id="182779"/>
    <lineage>
        <taxon>Archaea</taxon>
        <taxon>Methanobacteriati</taxon>
        <taxon>Methanobacteriota</taxon>
        <taxon>Stenosarchaea group</taxon>
        <taxon>Halobacteria</taxon>
        <taxon>Halobacteriales</taxon>
        <taxon>Haloarculaceae</taxon>
        <taxon>Haloarcula</taxon>
    </lineage>
</organism>
<keyword evidence="1" id="KW-0812">Transmembrane</keyword>
<dbReference type="Proteomes" id="UP000268233">
    <property type="component" value="Unassembled WGS sequence"/>
</dbReference>
<evidence type="ECO:0000313" key="3">
    <source>
        <dbReference type="Proteomes" id="UP000268233"/>
    </source>
</evidence>
<reference evidence="2 3" key="1">
    <citation type="submission" date="2018-10" db="EMBL/GenBank/DDBJ databases">
        <title>Genomic Encyclopedia of Archaeal and Bacterial Type Strains, Phase II (KMG-II): from individual species to whole genera.</title>
        <authorList>
            <person name="Goeker M."/>
        </authorList>
    </citation>
    <scope>NUCLEOTIDE SEQUENCE [LARGE SCALE GENOMIC DNA]</scope>
    <source>
        <strain evidence="2 3">DSM 11927</strain>
    </source>
</reference>
<protein>
    <submittedName>
        <fullName evidence="2">Uncharacterized protein</fullName>
    </submittedName>
</protein>
<accession>A0A495R823</accession>
<name>A0A495R823_9EURY</name>
<feature type="transmembrane region" description="Helical" evidence="1">
    <location>
        <begin position="59"/>
        <end position="77"/>
    </location>
</feature>
<feature type="transmembrane region" description="Helical" evidence="1">
    <location>
        <begin position="27"/>
        <end position="47"/>
    </location>
</feature>
<proteinExistence type="predicted"/>
<sequence length="81" mass="8792">MLYQIYDSAVSYGRANDFDPMGWINSIPTGLTVLVAGTVVLHLAYLFEIGAVLNAIDSNYWFGFGSIVATTATYFGISSQD</sequence>
<dbReference type="AlphaFoldDB" id="A0A495R823"/>
<keyword evidence="3" id="KW-1185">Reference proteome</keyword>
<evidence type="ECO:0000313" key="2">
    <source>
        <dbReference type="EMBL" id="RKS83477.1"/>
    </source>
</evidence>
<dbReference type="EMBL" id="RBWW01000001">
    <property type="protein sequence ID" value="RKS83477.1"/>
    <property type="molecule type" value="Genomic_DNA"/>
</dbReference>
<keyword evidence="1" id="KW-1133">Transmembrane helix</keyword>
<comment type="caution">
    <text evidence="2">The sequence shown here is derived from an EMBL/GenBank/DDBJ whole genome shotgun (WGS) entry which is preliminary data.</text>
</comment>